<dbReference type="GO" id="GO:0006313">
    <property type="term" value="P:DNA transposition"/>
    <property type="evidence" value="ECO:0007669"/>
    <property type="project" value="InterPro"/>
</dbReference>
<comment type="caution">
    <text evidence="2">The sequence shown here is derived from an EMBL/GenBank/DDBJ whole genome shotgun (WGS) entry which is preliminary data.</text>
</comment>
<feature type="non-terminal residue" evidence="2">
    <location>
        <position position="1"/>
    </location>
</feature>
<sequence length="135" mass="15015">AIANSRLIACDRTGVTFRWKDYRADGRDRQKLMTLSSGEFIRRFLIHVLPQGFHRIRHYGLLASGTRADNIARARELLAAANSEGQPTTAAAADQIKPSCPCCGGRMIIIEVFERGATPRHRPTAPTNRIRIDTS</sequence>
<reference evidence="2 3" key="1">
    <citation type="submission" date="2019-08" db="EMBL/GenBank/DDBJ databases">
        <title>Bradyrhizobium hipponensis sp. nov., a rhizobium isolated from a Lupinus angustifolius root nodule in Tunisia.</title>
        <authorList>
            <person name="Off K."/>
            <person name="Rejili M."/>
            <person name="Mars M."/>
            <person name="Brachmann A."/>
            <person name="Marin M."/>
        </authorList>
    </citation>
    <scope>NUCLEOTIDE SEQUENCE [LARGE SCALE GENOMIC DNA]</scope>
    <source>
        <strain evidence="2 3">CTAW11</strain>
    </source>
</reference>
<dbReference type="RefSeq" id="WP_187435534.1">
    <property type="nucleotide sequence ID" value="NZ_VSSR01000168.1"/>
</dbReference>
<name>A0A5S4VWH6_9BRAD</name>
<dbReference type="InterPro" id="IPR007069">
    <property type="entry name" value="Transposase_32"/>
</dbReference>
<dbReference type="GO" id="GO:0004803">
    <property type="term" value="F:transposase activity"/>
    <property type="evidence" value="ECO:0007669"/>
    <property type="project" value="InterPro"/>
</dbReference>
<gene>
    <name evidence="2" type="ORF">FXB38_42335</name>
</gene>
<dbReference type="Proteomes" id="UP000324853">
    <property type="component" value="Unassembled WGS sequence"/>
</dbReference>
<dbReference type="EMBL" id="VSSR01000168">
    <property type="protein sequence ID" value="TYL69764.1"/>
    <property type="molecule type" value="Genomic_DNA"/>
</dbReference>
<accession>A0A5S4VWH6</accession>
<proteinExistence type="predicted"/>
<evidence type="ECO:0000259" key="1">
    <source>
        <dbReference type="Pfam" id="PF04986"/>
    </source>
</evidence>
<protein>
    <submittedName>
        <fullName evidence="2">IS91 family transposase</fullName>
    </submittedName>
</protein>
<dbReference type="AlphaFoldDB" id="A0A5S4VWH6"/>
<organism evidence="2 3">
    <name type="scientific">Bradyrhizobium cytisi</name>
    <dbReference type="NCBI Taxonomy" id="515489"/>
    <lineage>
        <taxon>Bacteria</taxon>
        <taxon>Pseudomonadati</taxon>
        <taxon>Pseudomonadota</taxon>
        <taxon>Alphaproteobacteria</taxon>
        <taxon>Hyphomicrobiales</taxon>
        <taxon>Nitrobacteraceae</taxon>
        <taxon>Bradyrhizobium</taxon>
    </lineage>
</organism>
<dbReference type="GO" id="GO:0003677">
    <property type="term" value="F:DNA binding"/>
    <property type="evidence" value="ECO:0007669"/>
    <property type="project" value="InterPro"/>
</dbReference>
<feature type="domain" description="Transposase IS801/IS1294" evidence="1">
    <location>
        <begin position="1"/>
        <end position="65"/>
    </location>
</feature>
<evidence type="ECO:0000313" key="2">
    <source>
        <dbReference type="EMBL" id="TYL69764.1"/>
    </source>
</evidence>
<keyword evidence="3" id="KW-1185">Reference proteome</keyword>
<dbReference type="Pfam" id="PF04986">
    <property type="entry name" value="Y2_Tnp"/>
    <property type="match status" value="1"/>
</dbReference>
<dbReference type="PANTHER" id="PTHR37023">
    <property type="entry name" value="TRANSPOSASE"/>
    <property type="match status" value="1"/>
</dbReference>
<dbReference type="PANTHER" id="PTHR37023:SF1">
    <property type="entry name" value="ISSOD25 TRANSPOSASE TNPA_ISSOD25"/>
    <property type="match status" value="1"/>
</dbReference>
<evidence type="ECO:0000313" key="3">
    <source>
        <dbReference type="Proteomes" id="UP000324853"/>
    </source>
</evidence>